<evidence type="ECO:0000256" key="2">
    <source>
        <dbReference type="SAM" id="Phobius"/>
    </source>
</evidence>
<keyword evidence="2" id="KW-0472">Membrane</keyword>
<dbReference type="KEGG" id="ftj:FTUN_5905"/>
<protein>
    <submittedName>
        <fullName evidence="3">Uncharacterized protein</fullName>
    </submittedName>
</protein>
<keyword evidence="2" id="KW-0812">Transmembrane</keyword>
<organism evidence="3 4">
    <name type="scientific">Frigoriglobus tundricola</name>
    <dbReference type="NCBI Taxonomy" id="2774151"/>
    <lineage>
        <taxon>Bacteria</taxon>
        <taxon>Pseudomonadati</taxon>
        <taxon>Planctomycetota</taxon>
        <taxon>Planctomycetia</taxon>
        <taxon>Gemmatales</taxon>
        <taxon>Gemmataceae</taxon>
        <taxon>Frigoriglobus</taxon>
    </lineage>
</organism>
<feature type="compositionally biased region" description="Polar residues" evidence="1">
    <location>
        <begin position="77"/>
        <end position="93"/>
    </location>
</feature>
<dbReference type="Proteomes" id="UP000503447">
    <property type="component" value="Chromosome"/>
</dbReference>
<keyword evidence="4" id="KW-1185">Reference proteome</keyword>
<feature type="region of interest" description="Disordered" evidence="1">
    <location>
        <begin position="77"/>
        <end position="100"/>
    </location>
</feature>
<reference evidence="4" key="1">
    <citation type="submission" date="2020-05" db="EMBL/GenBank/DDBJ databases">
        <title>Frigoriglobus tundricola gen. nov., sp. nov., a psychrotolerant cellulolytic planctomycete of the family Gemmataceae with two divergent copies of 16S rRNA gene.</title>
        <authorList>
            <person name="Kulichevskaya I.S."/>
            <person name="Ivanova A.A."/>
            <person name="Naumoff D.G."/>
            <person name="Beletsky A.V."/>
            <person name="Rijpstra W.I.C."/>
            <person name="Sinninghe Damste J.S."/>
            <person name="Mardanov A.V."/>
            <person name="Ravin N.V."/>
            <person name="Dedysh S.N."/>
        </authorList>
    </citation>
    <scope>NUCLEOTIDE SEQUENCE [LARGE SCALE GENOMIC DNA]</scope>
    <source>
        <strain evidence="4">PL17</strain>
    </source>
</reference>
<evidence type="ECO:0000313" key="4">
    <source>
        <dbReference type="Proteomes" id="UP000503447"/>
    </source>
</evidence>
<name>A0A6M5YW42_9BACT</name>
<sequence length="100" mass="10116">MTSPGPTAFDSNDETGPTKRTRAALCRPCRRLLTSHYFAAAPAVAAAVAIALGLEPTEQHVSMATGVAGAATACTTEQQADTQHSAPGTQQSAFAAGAET</sequence>
<dbReference type="AlphaFoldDB" id="A0A6M5YW42"/>
<accession>A0A6M5YW42</accession>
<keyword evidence="2" id="KW-1133">Transmembrane helix</keyword>
<gene>
    <name evidence="3" type="ORF">FTUN_5905</name>
</gene>
<evidence type="ECO:0000313" key="3">
    <source>
        <dbReference type="EMBL" id="QJW98317.1"/>
    </source>
</evidence>
<dbReference type="EMBL" id="CP053452">
    <property type="protein sequence ID" value="QJW98317.1"/>
    <property type="molecule type" value="Genomic_DNA"/>
</dbReference>
<feature type="region of interest" description="Disordered" evidence="1">
    <location>
        <begin position="1"/>
        <end position="21"/>
    </location>
</feature>
<evidence type="ECO:0000256" key="1">
    <source>
        <dbReference type="SAM" id="MobiDB-lite"/>
    </source>
</evidence>
<proteinExistence type="predicted"/>
<feature type="transmembrane region" description="Helical" evidence="2">
    <location>
        <begin position="37"/>
        <end position="54"/>
    </location>
</feature>